<gene>
    <name evidence="1" type="ORF">DKW60_09905</name>
</gene>
<protein>
    <submittedName>
        <fullName evidence="1">Uncharacterized protein</fullName>
    </submittedName>
</protein>
<evidence type="ECO:0000313" key="1">
    <source>
        <dbReference type="EMBL" id="PWQ97681.1"/>
    </source>
</evidence>
<keyword evidence="2" id="KW-1185">Reference proteome</keyword>
<dbReference type="EMBL" id="QGKM01000023">
    <property type="protein sequence ID" value="PWQ97681.1"/>
    <property type="molecule type" value="Genomic_DNA"/>
</dbReference>
<dbReference type="Proteomes" id="UP000245539">
    <property type="component" value="Unassembled WGS sequence"/>
</dbReference>
<comment type="caution">
    <text evidence="1">The sequence shown here is derived from an EMBL/GenBank/DDBJ whole genome shotgun (WGS) entry which is preliminary data.</text>
</comment>
<proteinExistence type="predicted"/>
<dbReference type="AlphaFoldDB" id="A0A317CHR5"/>
<organism evidence="1 2">
    <name type="scientific">Leucothrix pacifica</name>
    <dbReference type="NCBI Taxonomy" id="1247513"/>
    <lineage>
        <taxon>Bacteria</taxon>
        <taxon>Pseudomonadati</taxon>
        <taxon>Pseudomonadota</taxon>
        <taxon>Gammaproteobacteria</taxon>
        <taxon>Thiotrichales</taxon>
        <taxon>Thiotrichaceae</taxon>
        <taxon>Leucothrix</taxon>
    </lineage>
</organism>
<name>A0A317CHR5_9GAMM</name>
<accession>A0A317CHR5</accession>
<evidence type="ECO:0000313" key="2">
    <source>
        <dbReference type="Proteomes" id="UP000245539"/>
    </source>
</evidence>
<sequence>MKLSINGVIIERYGSQHQAYIPFTGLAAIGWNPMVAYIKLLKLQADQEASDLEDCFNTLTNDLHRMEVSR</sequence>
<dbReference type="RefSeq" id="WP_109837497.1">
    <property type="nucleotide sequence ID" value="NZ_QGKM01000023.1"/>
</dbReference>
<reference evidence="1 2" key="1">
    <citation type="submission" date="2018-05" db="EMBL/GenBank/DDBJ databases">
        <title>Leucothrix arctica sp. nov., isolated from Arctic seawater.</title>
        <authorList>
            <person name="Choi A."/>
            <person name="Baek K."/>
        </authorList>
    </citation>
    <scope>NUCLEOTIDE SEQUENCE [LARGE SCALE GENOMIC DNA]</scope>
    <source>
        <strain evidence="1 2">JCM 18388</strain>
    </source>
</reference>